<dbReference type="OrthoDB" id="8820143at2"/>
<dbReference type="Proteomes" id="UP000265619">
    <property type="component" value="Unassembled WGS sequence"/>
</dbReference>
<protein>
    <recommendedName>
        <fullName evidence="1">DUF7674 domain-containing protein</fullName>
    </recommendedName>
</protein>
<feature type="domain" description="DUF7674" evidence="1">
    <location>
        <begin position="10"/>
        <end position="113"/>
    </location>
</feature>
<comment type="caution">
    <text evidence="2">The sequence shown here is derived from an EMBL/GenBank/DDBJ whole genome shotgun (WGS) entry which is preliminary data.</text>
</comment>
<evidence type="ECO:0000259" key="1">
    <source>
        <dbReference type="Pfam" id="PF24722"/>
    </source>
</evidence>
<gene>
    <name evidence="2" type="ORF">D3H34_08360</name>
</gene>
<reference evidence="2 3" key="1">
    <citation type="submission" date="2018-09" db="EMBL/GenBank/DDBJ databases">
        <title>Acidovorax cavernicola nov. sp. isolated from Gruta de las Maravillas (Aracena, Spain).</title>
        <authorList>
            <person name="Jurado V."/>
            <person name="Gutierrez-Patricio S."/>
            <person name="Gonzalez-Pimentel J.L."/>
            <person name="Miller A.Z."/>
            <person name="Laiz L."/>
            <person name="Saiz-Jimenez C."/>
        </authorList>
    </citation>
    <scope>NUCLEOTIDE SEQUENCE [LARGE SCALE GENOMIC DNA]</scope>
    <source>
        <strain evidence="2 3">1011MAR4D40.2</strain>
    </source>
</reference>
<organism evidence="2 3">
    <name type="scientific">Acidovorax cavernicola</name>
    <dbReference type="NCBI Taxonomy" id="1675792"/>
    <lineage>
        <taxon>Bacteria</taxon>
        <taxon>Pseudomonadati</taxon>
        <taxon>Pseudomonadota</taxon>
        <taxon>Betaproteobacteria</taxon>
        <taxon>Burkholderiales</taxon>
        <taxon>Comamonadaceae</taxon>
        <taxon>Acidovorax</taxon>
    </lineage>
</organism>
<keyword evidence="3" id="KW-1185">Reference proteome</keyword>
<name>A0A9X8GW39_9BURK</name>
<dbReference type="EMBL" id="QXMN01000006">
    <property type="protein sequence ID" value="RIX82846.1"/>
    <property type="molecule type" value="Genomic_DNA"/>
</dbReference>
<proteinExistence type="predicted"/>
<evidence type="ECO:0000313" key="2">
    <source>
        <dbReference type="EMBL" id="RIX82846.1"/>
    </source>
</evidence>
<dbReference type="AlphaFoldDB" id="A0A9X8GW39"/>
<sequence length="123" mass="12665">MISTCRTLVEDLAAESPALAGALREAKEYWAPDEPPVTSLLATLASCLVDPSAESTAPETERALHIVDAAMASGDADLVTAAATGFIEGLAASADRHGVLTTFLAALGPVSRSHADLWLSFEG</sequence>
<dbReference type="RefSeq" id="WP_119552980.1">
    <property type="nucleotide sequence ID" value="NZ_QXMN01000006.1"/>
</dbReference>
<evidence type="ECO:0000313" key="3">
    <source>
        <dbReference type="Proteomes" id="UP000265619"/>
    </source>
</evidence>
<dbReference type="Pfam" id="PF24722">
    <property type="entry name" value="DUF7674"/>
    <property type="match status" value="1"/>
</dbReference>
<dbReference type="InterPro" id="IPR056091">
    <property type="entry name" value="DUF7674"/>
</dbReference>
<accession>A0A9X8GW39</accession>